<dbReference type="GO" id="GO:0016874">
    <property type="term" value="F:ligase activity"/>
    <property type="evidence" value="ECO:0007669"/>
    <property type="project" value="UniProtKB-KW"/>
</dbReference>
<gene>
    <name evidence="3" type="ORF">PACLA_8A047097</name>
</gene>
<organism evidence="3 4">
    <name type="scientific">Paramuricea clavata</name>
    <name type="common">Red gorgonian</name>
    <name type="synonym">Violescent sea-whip</name>
    <dbReference type="NCBI Taxonomy" id="317549"/>
    <lineage>
        <taxon>Eukaryota</taxon>
        <taxon>Metazoa</taxon>
        <taxon>Cnidaria</taxon>
        <taxon>Anthozoa</taxon>
        <taxon>Octocorallia</taxon>
        <taxon>Malacalcyonacea</taxon>
        <taxon>Plexauridae</taxon>
        <taxon>Paramuricea</taxon>
    </lineage>
</organism>
<keyword evidence="1 2" id="KW-0833">Ubl conjugation pathway</keyword>
<protein>
    <submittedName>
        <fullName evidence="3">G2 M phase-specific E3 ubiquitin- ligase</fullName>
    </submittedName>
</protein>
<comment type="caution">
    <text evidence="2">Lacks conserved residue(s) required for the propagation of feature annotation.</text>
</comment>
<dbReference type="OrthoDB" id="5989491at2759"/>
<dbReference type="SUPFAM" id="SSF56204">
    <property type="entry name" value="Hect, E3 ligase catalytic domain"/>
    <property type="match status" value="1"/>
</dbReference>
<accession>A0A6S7K9K8</accession>
<dbReference type="AlphaFoldDB" id="A0A6S7K9K8"/>
<keyword evidence="4" id="KW-1185">Reference proteome</keyword>
<proteinExistence type="predicted"/>
<evidence type="ECO:0000313" key="4">
    <source>
        <dbReference type="Proteomes" id="UP001152795"/>
    </source>
</evidence>
<dbReference type="Gene3D" id="3.90.1750.10">
    <property type="entry name" value="Hect, E3 ligase catalytic domains"/>
    <property type="match status" value="1"/>
</dbReference>
<keyword evidence="3" id="KW-0436">Ligase</keyword>
<dbReference type="InterPro" id="IPR035983">
    <property type="entry name" value="Hect_E3_ubiquitin_ligase"/>
</dbReference>
<dbReference type="Proteomes" id="UP001152795">
    <property type="component" value="Unassembled WGS sequence"/>
</dbReference>
<name>A0A6S7K9K8_PARCT</name>
<reference evidence="3" key="1">
    <citation type="submission" date="2020-04" db="EMBL/GenBank/DDBJ databases">
        <authorList>
            <person name="Alioto T."/>
            <person name="Alioto T."/>
            <person name="Gomez Garrido J."/>
        </authorList>
    </citation>
    <scope>NUCLEOTIDE SEQUENCE</scope>
    <source>
        <strain evidence="3">A484AB</strain>
    </source>
</reference>
<dbReference type="PROSITE" id="PS50237">
    <property type="entry name" value="HECT"/>
    <property type="match status" value="1"/>
</dbReference>
<dbReference type="InterPro" id="IPR000569">
    <property type="entry name" value="HECT_dom"/>
</dbReference>
<evidence type="ECO:0000256" key="1">
    <source>
        <dbReference type="ARBA" id="ARBA00022786"/>
    </source>
</evidence>
<comment type="caution">
    <text evidence="3">The sequence shown here is derived from an EMBL/GenBank/DDBJ whole genome shotgun (WGS) entry which is preliminary data.</text>
</comment>
<dbReference type="EMBL" id="CACRXK020013265">
    <property type="protein sequence ID" value="CAB4024843.1"/>
    <property type="molecule type" value="Genomic_DNA"/>
</dbReference>
<evidence type="ECO:0000256" key="2">
    <source>
        <dbReference type="PROSITE-ProRule" id="PRU00104"/>
    </source>
</evidence>
<dbReference type="GO" id="GO:0004842">
    <property type="term" value="F:ubiquitin-protein transferase activity"/>
    <property type="evidence" value="ECO:0007669"/>
    <property type="project" value="InterPro"/>
</dbReference>
<sequence>MVTFGEGFELYKIPNGAGLIGAERHSEDDHFILTFKNKEVLVYNRGELQLCEQPDVTFVGEEGIDAKGLTKELAYMIVKGLREGNKDYILFEGQANHLLPIHCEEHVQSKLFVYAGQLIAFAFLHGHIGFPGMSRALAKYIVSEDLKDAVPHICIKDIPDINTRLLVKELYVVLFLYWFYSHVLSLNFPQEAPDLMKYAEVVRDLAAGGANWRFYDTQFRSLRQTRAHEMPWGTTH</sequence>
<evidence type="ECO:0000313" key="3">
    <source>
        <dbReference type="EMBL" id="CAB4024843.1"/>
    </source>
</evidence>